<reference evidence="3 4" key="1">
    <citation type="submission" date="2016-10" db="EMBL/GenBank/DDBJ databases">
        <authorList>
            <person name="de Groot N.N."/>
        </authorList>
    </citation>
    <scope>NUCLEOTIDE SEQUENCE [LARGE SCALE GENOMIC DNA]</scope>
    <source>
        <strain evidence="3 4">CGMCC 1.7054</strain>
    </source>
</reference>
<organism evidence="3 4">
    <name type="scientific">Micrococcus terreus</name>
    <dbReference type="NCBI Taxonomy" id="574650"/>
    <lineage>
        <taxon>Bacteria</taxon>
        <taxon>Bacillati</taxon>
        <taxon>Actinomycetota</taxon>
        <taxon>Actinomycetes</taxon>
        <taxon>Micrococcales</taxon>
        <taxon>Micrococcaceae</taxon>
        <taxon>Micrococcus</taxon>
    </lineage>
</organism>
<keyword evidence="4" id="KW-1185">Reference proteome</keyword>
<dbReference type="Pfam" id="PF00795">
    <property type="entry name" value="CN_hydrolase"/>
    <property type="match status" value="1"/>
</dbReference>
<dbReference type="GO" id="GO:0050126">
    <property type="term" value="F:N-carbamoylputrescine amidase activity"/>
    <property type="evidence" value="ECO:0007669"/>
    <property type="project" value="TreeGrafter"/>
</dbReference>
<evidence type="ECO:0000259" key="2">
    <source>
        <dbReference type="PROSITE" id="PS50263"/>
    </source>
</evidence>
<dbReference type="InterPro" id="IPR050345">
    <property type="entry name" value="Aliph_Amidase/BUP"/>
</dbReference>
<dbReference type="PANTHER" id="PTHR43674:SF2">
    <property type="entry name" value="BETA-UREIDOPROPIONASE"/>
    <property type="match status" value="1"/>
</dbReference>
<dbReference type="RefSeq" id="WP_218154298.1">
    <property type="nucleotide sequence ID" value="NZ_FPCG01000002.1"/>
</dbReference>
<dbReference type="InterPro" id="IPR044083">
    <property type="entry name" value="RamA-like"/>
</dbReference>
<dbReference type="Proteomes" id="UP000198881">
    <property type="component" value="Unassembled WGS sequence"/>
</dbReference>
<dbReference type="AlphaFoldDB" id="A0A1I7MGD7"/>
<dbReference type="InterPro" id="IPR003010">
    <property type="entry name" value="C-N_Hydrolase"/>
</dbReference>
<dbReference type="PANTHER" id="PTHR43674">
    <property type="entry name" value="NITRILASE C965.09-RELATED"/>
    <property type="match status" value="1"/>
</dbReference>
<evidence type="ECO:0000313" key="4">
    <source>
        <dbReference type="Proteomes" id="UP000198881"/>
    </source>
</evidence>
<dbReference type="GO" id="GO:0033388">
    <property type="term" value="P:putrescine biosynthetic process from arginine"/>
    <property type="evidence" value="ECO:0007669"/>
    <property type="project" value="TreeGrafter"/>
</dbReference>
<dbReference type="SUPFAM" id="SSF56317">
    <property type="entry name" value="Carbon-nitrogen hydrolase"/>
    <property type="match status" value="1"/>
</dbReference>
<dbReference type="PROSITE" id="PS50263">
    <property type="entry name" value="CN_HYDROLASE"/>
    <property type="match status" value="1"/>
</dbReference>
<proteinExistence type="predicted"/>
<evidence type="ECO:0000256" key="1">
    <source>
        <dbReference type="ARBA" id="ARBA00022801"/>
    </source>
</evidence>
<sequence length="280" mass="29715">MSPASISSLKGPPPQPIRVAAAQCRPIPEDVPANLSLMDRLLADAAGQDVDLVVFPEMMLTGYGIGAEAVSRLAEPVDGPSGQSVAEMAHQHGVAVCFGHPERDGQAVFNSVSLVSESGERLTGGRKMHLFGDVDAQQFSAADRAPQVATWHGWTVGTAICFDVEFPETTRLLAEQGADLVLVPTANMVGFEVVNRVLVPARAAENQLALVYANHTGSDPLFDYNGDSLIAGPDGSILAEASATGAPTGEQLVIADLDPHRVLDARRDFSYLTQRRTDLY</sequence>
<dbReference type="InterPro" id="IPR036526">
    <property type="entry name" value="C-N_Hydrolase_sf"/>
</dbReference>
<dbReference type="EMBL" id="FPCG01000002">
    <property type="protein sequence ID" value="SFV20985.1"/>
    <property type="molecule type" value="Genomic_DNA"/>
</dbReference>
<evidence type="ECO:0000313" key="3">
    <source>
        <dbReference type="EMBL" id="SFV20985.1"/>
    </source>
</evidence>
<keyword evidence="1 3" id="KW-0378">Hydrolase</keyword>
<gene>
    <name evidence="3" type="ORF">SAMN04487966_102121</name>
</gene>
<dbReference type="Gene3D" id="3.60.110.10">
    <property type="entry name" value="Carbon-nitrogen hydrolase"/>
    <property type="match status" value="1"/>
</dbReference>
<dbReference type="STRING" id="574650.SAMN04487966_102121"/>
<protein>
    <submittedName>
        <fullName evidence="3">Predicted amidohydrolase</fullName>
    </submittedName>
</protein>
<feature type="domain" description="CN hydrolase" evidence="2">
    <location>
        <begin position="17"/>
        <end position="259"/>
    </location>
</feature>
<dbReference type="CDD" id="cd07576">
    <property type="entry name" value="R-amidase_like"/>
    <property type="match status" value="1"/>
</dbReference>
<accession>A0A1I7MGD7</accession>
<name>A0A1I7MGD7_9MICC</name>